<keyword evidence="1" id="KW-0812">Transmembrane</keyword>
<gene>
    <name evidence="2" type="ORF">MR241_04940</name>
</gene>
<evidence type="ECO:0000313" key="2">
    <source>
        <dbReference type="EMBL" id="MCI5755622.1"/>
    </source>
</evidence>
<feature type="transmembrane region" description="Helical" evidence="1">
    <location>
        <begin position="293"/>
        <end position="314"/>
    </location>
</feature>
<comment type="caution">
    <text evidence="2">The sequence shown here is derived from an EMBL/GenBank/DDBJ whole genome shotgun (WGS) entry which is preliminary data.</text>
</comment>
<feature type="transmembrane region" description="Helical" evidence="1">
    <location>
        <begin position="320"/>
        <end position="340"/>
    </location>
</feature>
<keyword evidence="1" id="KW-1133">Transmembrane helix</keyword>
<feature type="transmembrane region" description="Helical" evidence="1">
    <location>
        <begin position="147"/>
        <end position="178"/>
    </location>
</feature>
<protein>
    <submittedName>
        <fullName evidence="2">EpsG family protein</fullName>
    </submittedName>
</protein>
<reference evidence="2 3" key="1">
    <citation type="submission" date="2022-03" db="EMBL/GenBank/DDBJ databases">
        <title>Metagenome-assembled genomes from swine fecal metagenomes.</title>
        <authorList>
            <person name="Holman D.B."/>
            <person name="Kommadath A."/>
        </authorList>
    </citation>
    <scope>NUCLEOTIDE SEQUENCE [LARGE SCALE GENOMIC DNA]</scope>
    <source>
        <strain evidence="2">SUG147</strain>
    </source>
</reference>
<name>A0AAE3FGJ4_9BACT</name>
<sequence length="385" mass="42786">MPSERWSGAIDSLTALSLTAASSVALAFLRKRQNGISDDGTVNRKAGWQVAVIALMLVLFSGLRTGYNDTYTYISVFRVSPAVGEFLADRANLDLLHNPLFYFYMSAVRTLTADYHVFLMLSAAITVPLMVRFIARVTEPAEFPLSMLLFMTLGTYVFTMAAIKQSLAMAVLCPAIIALRDRKYLRFFVFVAVAALIHTYAALFFILPFFGEKPWHVRSFLLILGSTLVTLNFSQTISSVLAYADSIGKSISAEEVFDGNRMNIFRVAVYSVVPAASLLFRKRLEPVMDRTQAILINMSICSLAFMLPGTVNGANMFGRIAAYFELGAVCVMPWIIDTVFDRRSARLVRAVCAVCFIAFALYDLSDFNYGYSAITLRQFIGWLIG</sequence>
<dbReference type="InterPro" id="IPR049458">
    <property type="entry name" value="EpsG-like"/>
</dbReference>
<organism evidence="2 3">
    <name type="scientific">Candidatus Colimorpha enterica</name>
    <dbReference type="NCBI Taxonomy" id="3083063"/>
    <lineage>
        <taxon>Bacteria</taxon>
        <taxon>Pseudomonadati</taxon>
        <taxon>Bacteroidota</taxon>
        <taxon>Bacteroidia</taxon>
        <taxon>Bacteroidales</taxon>
        <taxon>Candidatus Colimorpha</taxon>
    </lineage>
</organism>
<feature type="transmembrane region" description="Helical" evidence="1">
    <location>
        <begin position="115"/>
        <end position="135"/>
    </location>
</feature>
<feature type="transmembrane region" description="Helical" evidence="1">
    <location>
        <begin position="184"/>
        <end position="207"/>
    </location>
</feature>
<dbReference type="Pfam" id="PF14897">
    <property type="entry name" value="EpsG"/>
    <property type="match status" value="1"/>
</dbReference>
<accession>A0AAE3FGJ4</accession>
<feature type="transmembrane region" description="Helical" evidence="1">
    <location>
        <begin position="264"/>
        <end position="281"/>
    </location>
</feature>
<feature type="transmembrane region" description="Helical" evidence="1">
    <location>
        <begin position="347"/>
        <end position="365"/>
    </location>
</feature>
<dbReference type="AlphaFoldDB" id="A0AAE3FGJ4"/>
<evidence type="ECO:0000313" key="3">
    <source>
        <dbReference type="Proteomes" id="UP001139365"/>
    </source>
</evidence>
<evidence type="ECO:0000256" key="1">
    <source>
        <dbReference type="SAM" id="Phobius"/>
    </source>
</evidence>
<feature type="transmembrane region" description="Helical" evidence="1">
    <location>
        <begin position="219"/>
        <end position="244"/>
    </location>
</feature>
<proteinExistence type="predicted"/>
<keyword evidence="1" id="KW-0472">Membrane</keyword>
<dbReference type="EMBL" id="JALEMU010000075">
    <property type="protein sequence ID" value="MCI5755622.1"/>
    <property type="molecule type" value="Genomic_DNA"/>
</dbReference>
<feature type="transmembrane region" description="Helical" evidence="1">
    <location>
        <begin position="6"/>
        <end position="29"/>
    </location>
</feature>
<dbReference type="Proteomes" id="UP001139365">
    <property type="component" value="Unassembled WGS sequence"/>
</dbReference>
<feature type="transmembrane region" description="Helical" evidence="1">
    <location>
        <begin position="50"/>
        <end position="67"/>
    </location>
</feature>